<evidence type="ECO:0000313" key="1">
    <source>
        <dbReference type="EMBL" id="GCE21946.1"/>
    </source>
</evidence>
<dbReference type="EMBL" id="BIFS01000002">
    <property type="protein sequence ID" value="GCE21946.1"/>
    <property type="molecule type" value="Genomic_DNA"/>
</dbReference>
<comment type="caution">
    <text evidence="1">The sequence shown here is derived from an EMBL/GenBank/DDBJ whole genome shotgun (WGS) entry which is preliminary data.</text>
</comment>
<evidence type="ECO:0000313" key="2">
    <source>
        <dbReference type="Proteomes" id="UP000287188"/>
    </source>
</evidence>
<dbReference type="Proteomes" id="UP000287188">
    <property type="component" value="Unassembled WGS sequence"/>
</dbReference>
<organism evidence="1 2">
    <name type="scientific">Dictyobacter kobayashii</name>
    <dbReference type="NCBI Taxonomy" id="2014872"/>
    <lineage>
        <taxon>Bacteria</taxon>
        <taxon>Bacillati</taxon>
        <taxon>Chloroflexota</taxon>
        <taxon>Ktedonobacteria</taxon>
        <taxon>Ktedonobacterales</taxon>
        <taxon>Dictyobacteraceae</taxon>
        <taxon>Dictyobacter</taxon>
    </lineage>
</organism>
<reference evidence="2" key="1">
    <citation type="submission" date="2018-12" db="EMBL/GenBank/DDBJ databases">
        <title>Tengunoibacter tsumagoiensis gen. nov., sp. nov., Dictyobacter kobayashii sp. nov., D. alpinus sp. nov., and D. joshuensis sp. nov. and description of Dictyobacteraceae fam. nov. within the order Ktedonobacterales isolated from Tengu-no-mugimeshi.</title>
        <authorList>
            <person name="Wang C.M."/>
            <person name="Zheng Y."/>
            <person name="Sakai Y."/>
            <person name="Toyoda A."/>
            <person name="Minakuchi Y."/>
            <person name="Abe K."/>
            <person name="Yokota A."/>
            <person name="Yabe S."/>
        </authorList>
    </citation>
    <scope>NUCLEOTIDE SEQUENCE [LARGE SCALE GENOMIC DNA]</scope>
    <source>
        <strain evidence="2">Uno11</strain>
    </source>
</reference>
<proteinExistence type="predicted"/>
<name>A0A402AS71_9CHLR</name>
<sequence length="56" mass="6419">MEAGRKYQKGRSKQMQAVIAKESLSRAELLQRETSHHALQLEYSGVVNYVRMALNL</sequence>
<accession>A0A402AS71</accession>
<keyword evidence="2" id="KW-1185">Reference proteome</keyword>
<gene>
    <name evidence="1" type="ORF">KDK_57460</name>
</gene>
<protein>
    <submittedName>
        <fullName evidence="1">Uncharacterized protein</fullName>
    </submittedName>
</protein>
<dbReference type="AlphaFoldDB" id="A0A402AS71"/>